<feature type="region of interest" description="Disordered" evidence="1">
    <location>
        <begin position="1"/>
        <end position="35"/>
    </location>
</feature>
<reference evidence="4 5" key="1">
    <citation type="submission" date="2014-11" db="EMBL/GenBank/DDBJ databases">
        <authorList>
            <person name="Wibberg Daniel"/>
        </authorList>
    </citation>
    <scope>NUCLEOTIDE SEQUENCE [LARGE SCALE GENOMIC DNA]</scope>
    <source>
        <strain evidence="4">Rhizoctonia solani AG1-IB 7/3/14</strain>
    </source>
</reference>
<evidence type="ECO:0000313" key="5">
    <source>
        <dbReference type="Proteomes" id="UP000059188"/>
    </source>
</evidence>
<dbReference type="STRING" id="1108050.A0A0B7FDA7"/>
<keyword evidence="2" id="KW-0812">Transmembrane</keyword>
<gene>
    <name evidence="4" type="ORF">RSOLAG1IB_06864</name>
</gene>
<proteinExistence type="predicted"/>
<name>A0A0B7FDA7_THACB</name>
<accession>A0A0B7FDA7</accession>
<dbReference type="Proteomes" id="UP000059188">
    <property type="component" value="Unassembled WGS sequence"/>
</dbReference>
<evidence type="ECO:0000256" key="1">
    <source>
        <dbReference type="SAM" id="MobiDB-lite"/>
    </source>
</evidence>
<dbReference type="OrthoDB" id="2140105at2759"/>
<feature type="transmembrane region" description="Helical" evidence="2">
    <location>
        <begin position="102"/>
        <end position="121"/>
    </location>
</feature>
<dbReference type="Pfam" id="PF12051">
    <property type="entry name" value="DUF3533"/>
    <property type="match status" value="1"/>
</dbReference>
<protein>
    <recommendedName>
        <fullName evidence="3">DUF3533 domain-containing protein</fullName>
    </recommendedName>
</protein>
<organism evidence="4 5">
    <name type="scientific">Thanatephorus cucumeris (strain AG1-IB / isolate 7/3/14)</name>
    <name type="common">Lettuce bottom rot fungus</name>
    <name type="synonym">Rhizoctonia solani</name>
    <dbReference type="NCBI Taxonomy" id="1108050"/>
    <lineage>
        <taxon>Eukaryota</taxon>
        <taxon>Fungi</taxon>
        <taxon>Dikarya</taxon>
        <taxon>Basidiomycota</taxon>
        <taxon>Agaricomycotina</taxon>
        <taxon>Agaricomycetes</taxon>
        <taxon>Cantharellales</taxon>
        <taxon>Ceratobasidiaceae</taxon>
        <taxon>Rhizoctonia</taxon>
        <taxon>Rhizoctonia solani AG-1</taxon>
    </lineage>
</organism>
<keyword evidence="2" id="KW-0472">Membrane</keyword>
<feature type="compositionally biased region" description="Basic and acidic residues" evidence="1">
    <location>
        <begin position="1"/>
        <end position="13"/>
    </location>
</feature>
<dbReference type="InterPro" id="IPR053001">
    <property type="entry name" value="MNNG_permease-like"/>
</dbReference>
<dbReference type="InterPro" id="IPR022703">
    <property type="entry name" value="DUF3533"/>
</dbReference>
<dbReference type="AlphaFoldDB" id="A0A0B7FDA7"/>
<evidence type="ECO:0000313" key="4">
    <source>
        <dbReference type="EMBL" id="CEL54153.1"/>
    </source>
</evidence>
<feature type="domain" description="DUF3533" evidence="3">
    <location>
        <begin position="106"/>
        <end position="268"/>
    </location>
</feature>
<sequence length="296" mass="33134">MHSRGEATERGPGLHEIPIDEDQTEKTVHSSGVSVLSFSEDRNRKDKRELNAQEANVLPVLTRTKTIQISRPRPRPKPSSAHFHQLFDPVMECLLWDYMREVLIIVMMLVVLMWAALPLYWGSLAPGLSHAPNFKAWVVDFDGGPLGAFVTESVINSTKVGNRHLDWEVKPASQFSSLQDLANQVLEEKAWAAITINPSASSTLYVARAYGDYTYDQTKAVTLYIEQARNENAAGQLITPIATELLDKTLREFNARDIAAYIRAIRAHPDAVETSLESPSALAGAWWKTVNLKPWK</sequence>
<dbReference type="PANTHER" id="PTHR34814">
    <property type="entry name" value="NITROSOGUANIDINE RESISTANCE PROTEIN SNG1"/>
    <property type="match status" value="1"/>
</dbReference>
<dbReference type="GO" id="GO:0016020">
    <property type="term" value="C:membrane"/>
    <property type="evidence" value="ECO:0007669"/>
    <property type="project" value="TreeGrafter"/>
</dbReference>
<dbReference type="PANTHER" id="PTHR34814:SF1">
    <property type="entry name" value="NITROSOGUANIDINE RESISTANCE PROTEIN SNG1"/>
    <property type="match status" value="1"/>
</dbReference>
<dbReference type="EMBL" id="LN679114">
    <property type="protein sequence ID" value="CEL54153.1"/>
    <property type="molecule type" value="Genomic_DNA"/>
</dbReference>
<evidence type="ECO:0000259" key="3">
    <source>
        <dbReference type="Pfam" id="PF12051"/>
    </source>
</evidence>
<keyword evidence="5" id="KW-1185">Reference proteome</keyword>
<evidence type="ECO:0000256" key="2">
    <source>
        <dbReference type="SAM" id="Phobius"/>
    </source>
</evidence>
<keyword evidence="2" id="KW-1133">Transmembrane helix</keyword>